<feature type="compositionally biased region" description="Low complexity" evidence="1">
    <location>
        <begin position="1060"/>
        <end position="1071"/>
    </location>
</feature>
<feature type="region of interest" description="Disordered" evidence="1">
    <location>
        <begin position="394"/>
        <end position="780"/>
    </location>
</feature>
<dbReference type="EMBL" id="LN714482">
    <property type="protein sequence ID" value="CEL66682.1"/>
    <property type="molecule type" value="Genomic_DNA"/>
</dbReference>
<feature type="compositionally biased region" description="Low complexity" evidence="1">
    <location>
        <begin position="508"/>
        <end position="517"/>
    </location>
</feature>
<feature type="compositionally biased region" description="Basic and acidic residues" evidence="1">
    <location>
        <begin position="16"/>
        <end position="31"/>
    </location>
</feature>
<name>A0A0F7UEC3_NEOCL</name>
<feature type="compositionally biased region" description="Basic and acidic residues" evidence="1">
    <location>
        <begin position="752"/>
        <end position="779"/>
    </location>
</feature>
<evidence type="ECO:0000313" key="2">
    <source>
        <dbReference type="EMBL" id="CEL66682.1"/>
    </source>
</evidence>
<feature type="compositionally biased region" description="Polar residues" evidence="1">
    <location>
        <begin position="432"/>
        <end position="443"/>
    </location>
</feature>
<feature type="compositionally biased region" description="Basic and acidic residues" evidence="1">
    <location>
        <begin position="1072"/>
        <end position="1086"/>
    </location>
</feature>
<gene>
    <name evidence="2" type="ORF">BN1204_024930</name>
</gene>
<feature type="compositionally biased region" description="Basic and acidic residues" evidence="1">
    <location>
        <begin position="466"/>
        <end position="484"/>
    </location>
</feature>
<protein>
    <submittedName>
        <fullName evidence="2">Uncharacterized protein</fullName>
    </submittedName>
</protein>
<feature type="compositionally biased region" description="Polar residues" evidence="1">
    <location>
        <begin position="265"/>
        <end position="276"/>
    </location>
</feature>
<reference evidence="2" key="1">
    <citation type="journal article" date="2015" name="PLoS ONE">
        <title>Comprehensive Evaluation of Toxoplasma gondii VEG and Neospora caninum LIV Genomes with Tachyzoite Stage Transcriptome and Proteome Defines Novel Transcript Features.</title>
        <authorList>
            <person name="Ramaprasad A."/>
            <person name="Mourier T."/>
            <person name="Naeem R."/>
            <person name="Malas T.B."/>
            <person name="Moussa E."/>
            <person name="Panigrahi A."/>
            <person name="Vermont S.J."/>
            <person name="Otto T.D."/>
            <person name="Wastling J."/>
            <person name="Pain A."/>
        </authorList>
    </citation>
    <scope>NUCLEOTIDE SEQUENCE</scope>
    <source>
        <strain evidence="2">Liverpool</strain>
    </source>
</reference>
<feature type="region of interest" description="Disordered" evidence="1">
    <location>
        <begin position="257"/>
        <end position="284"/>
    </location>
</feature>
<feature type="compositionally biased region" description="Polar residues" evidence="1">
    <location>
        <begin position="33"/>
        <end position="42"/>
    </location>
</feature>
<feature type="region of interest" description="Disordered" evidence="1">
    <location>
        <begin position="1060"/>
        <end position="1176"/>
    </location>
</feature>
<feature type="region of interest" description="Disordered" evidence="1">
    <location>
        <begin position="1377"/>
        <end position="1411"/>
    </location>
</feature>
<evidence type="ECO:0000256" key="1">
    <source>
        <dbReference type="SAM" id="MobiDB-lite"/>
    </source>
</evidence>
<feature type="compositionally biased region" description="Basic and acidic residues" evidence="1">
    <location>
        <begin position="394"/>
        <end position="406"/>
    </location>
</feature>
<feature type="region of interest" description="Disordered" evidence="1">
    <location>
        <begin position="313"/>
        <end position="380"/>
    </location>
</feature>
<sequence length="1529" mass="162222">MEPCDGLRASALSPRYPEDLRPLRRASREHASPSLSYLSDSLASPADRSIPSSQSAVSAFSPVSLASVRRVKAVLRQEGDTSMFASPTSCPCLSVPPVSPLSVPSSSRVSKRPAVGSAASVALSEFTTPDKARTDDFASLASSFLPASSLPPSSCCPSRSHSCPSSPNGAPSSFPLLSSRLRRYRSSSQVCVDDAHATPPSFSRSLSLPVTCRLSASTSLPARDHEWRLENSAREKHETRRLSFYSFFSSADVGTEGGDSPKSFLGTTLAQPQRQTRSLDRASEETRVFHTGEGDGLYVACLTPLLPAGLRGKGRDVASEDNLGPGARDAVRGSGLTAEESSEKRGRIPFEAPHGASCAAPTDAGSREGNAPRVASGVAGNSLNAASETLLAQERRRRETAGREATARSGIWAATEEQHAGGGRIEKGEVYGQNSHGQQLSLETRQEESATRPVLQIPPGLGFRHGRPEPRGDGPRETHERDEQSPTGRRACQERESSNAGGLLGSEPAPATAASSAGFGRTRQTGESPALASSAERRRTRQLTQKAEKERPSRLFFLDSEERATVETGLPSIDASSCPIPPSRSSPMPHPSVPVTLVRGGRVTINKPEFSEALRGRDQIRRGSSGERGEAEGRHNETACRRNRQGNRPGSGRAGSEHAGPSRLSVDEGEGGTGLGRCQGEVEQEERGETETEPQTCTDGTTPSSSSASCASLGSKPGGALEKELTETLPPRRPPLPANEATSSPEGEDWLEERRRTDSEDEGNPERGRGDGEEHREGDVDCAFDPADPHSLFSLPLVAEGATDSLDTSPESAVPIIFRVFDAQGSLCPSCRRQLQPPAPRSARRESRAEQGLARFSTSSLPSLPSLSSFAPAFPSFASGGASETSLDLASFFALNGAASCQVPPGSIVFGRDSPAGAGAARRRTESLGAVDGSRASRFFPAPETNAARFPPCRTQPETVTVSSPGSSFPSADASAEKDSRHLSSTSCSPSGNANFQLCSCSALYVVGSPRLLGEWTKRRGVRLRTSASLFPYYVSPPVLVPRHLRAVSYRFARLSNGASSSVSADSFAPSERMHETTQGRPRSEAEGGVCGEVEGEESETACTAFASKRFSGGPRKTENGPSAANRKTGAVVAVRSSHPFTLQRLTEAGPAAGQDGEGEGEKEGTRQGGDAEGGAVVEISAADSSWLRRARSRERTRGTEARAKTTSWFPFCLGVREGNRHEREKQKRRDEGTWDVERVHGDRRLKLPHAAAVISHTFGVNDKGISRHATQHDLVQALALCLGTVDWNAPVFSQGGPWYEMEKPDRAFFVAQADASPSSSCHWEASGTSLAGDYLSFLWSFALLFSRWPTFGARNSATSDRVASCPVSSDSGCLPVGSELGNNPGEGLPDTRSRDFGSFDAPEDGRHAPAPASSSFSSCAAASFPASASSSFSSGASCASSSPLSAARFSAFGAPRGEAVAPLVRVGRVTDVGGVRRRRREEKKLREDKPSVCFKFFALRTLALVAQTEQALYLAADSDASTLPFFSL</sequence>
<feature type="region of interest" description="Disordered" evidence="1">
    <location>
        <begin position="1"/>
        <end position="60"/>
    </location>
</feature>
<feature type="compositionally biased region" description="Pro residues" evidence="1">
    <location>
        <begin position="579"/>
        <end position="592"/>
    </location>
</feature>
<feature type="compositionally biased region" description="Polar residues" evidence="1">
    <location>
        <begin position="956"/>
        <end position="970"/>
    </location>
</feature>
<feature type="region of interest" description="Disordered" evidence="1">
    <location>
        <begin position="832"/>
        <end position="856"/>
    </location>
</feature>
<organism evidence="2">
    <name type="scientific">Neospora caninum (strain Liverpool)</name>
    <dbReference type="NCBI Taxonomy" id="572307"/>
    <lineage>
        <taxon>Eukaryota</taxon>
        <taxon>Sar</taxon>
        <taxon>Alveolata</taxon>
        <taxon>Apicomplexa</taxon>
        <taxon>Conoidasida</taxon>
        <taxon>Coccidia</taxon>
        <taxon>Eucoccidiorida</taxon>
        <taxon>Eimeriorina</taxon>
        <taxon>Sarcocystidae</taxon>
        <taxon>Neospora</taxon>
    </lineage>
</organism>
<feature type="compositionally biased region" description="Basic and acidic residues" evidence="1">
    <location>
        <begin position="416"/>
        <end position="429"/>
    </location>
</feature>
<accession>A0A0F7UEC3</accession>
<proteinExistence type="predicted"/>
<feature type="region of interest" description="Disordered" evidence="1">
    <location>
        <begin position="947"/>
        <end position="976"/>
    </location>
</feature>
<feature type="compositionally biased region" description="Basic and acidic residues" evidence="1">
    <location>
        <begin position="609"/>
        <end position="640"/>
    </location>
</feature>
<feature type="compositionally biased region" description="Basic and acidic residues" evidence="1">
    <location>
        <begin position="1390"/>
        <end position="1408"/>
    </location>
</feature>